<dbReference type="Proteomes" id="UP001516400">
    <property type="component" value="Unassembled WGS sequence"/>
</dbReference>
<keyword evidence="2" id="KW-1185">Reference proteome</keyword>
<protein>
    <submittedName>
        <fullName evidence="1">Uncharacterized protein</fullName>
    </submittedName>
</protein>
<reference evidence="1 2" key="1">
    <citation type="journal article" date="2021" name="BMC Biol.">
        <title>Horizontally acquired antibacterial genes associated with adaptive radiation of ladybird beetles.</title>
        <authorList>
            <person name="Li H.S."/>
            <person name="Tang X.F."/>
            <person name="Huang Y.H."/>
            <person name="Xu Z.Y."/>
            <person name="Chen M.L."/>
            <person name="Du X.Y."/>
            <person name="Qiu B.Y."/>
            <person name="Chen P.T."/>
            <person name="Zhang W."/>
            <person name="Slipinski A."/>
            <person name="Escalona H.E."/>
            <person name="Waterhouse R.M."/>
            <person name="Zwick A."/>
            <person name="Pang H."/>
        </authorList>
    </citation>
    <scope>NUCLEOTIDE SEQUENCE [LARGE SCALE GENOMIC DNA]</scope>
    <source>
        <strain evidence="1">SYSU2018</strain>
    </source>
</reference>
<accession>A0ABD2NQQ3</accession>
<dbReference type="EMBL" id="JABFTP020000144">
    <property type="protein sequence ID" value="KAL3281058.1"/>
    <property type="molecule type" value="Genomic_DNA"/>
</dbReference>
<proteinExistence type="predicted"/>
<name>A0ABD2NQQ3_9CUCU</name>
<sequence length="120" mass="13531">MLQGNNGIFDIIIVLSCKSPNAGFSIFSSNTMNPCQQSVHDAQSPVTFYIHKNKSASPSLFSLYSPFCRFVRAHTEEHHVSSPVITVFKKFRSIRAPYVFACSIRLNFWSLMSFCGTNLE</sequence>
<organism evidence="1 2">
    <name type="scientific">Cryptolaemus montrouzieri</name>
    <dbReference type="NCBI Taxonomy" id="559131"/>
    <lineage>
        <taxon>Eukaryota</taxon>
        <taxon>Metazoa</taxon>
        <taxon>Ecdysozoa</taxon>
        <taxon>Arthropoda</taxon>
        <taxon>Hexapoda</taxon>
        <taxon>Insecta</taxon>
        <taxon>Pterygota</taxon>
        <taxon>Neoptera</taxon>
        <taxon>Endopterygota</taxon>
        <taxon>Coleoptera</taxon>
        <taxon>Polyphaga</taxon>
        <taxon>Cucujiformia</taxon>
        <taxon>Coccinelloidea</taxon>
        <taxon>Coccinellidae</taxon>
        <taxon>Scymninae</taxon>
        <taxon>Scymnini</taxon>
        <taxon>Cryptolaemus</taxon>
    </lineage>
</organism>
<comment type="caution">
    <text evidence="1">The sequence shown here is derived from an EMBL/GenBank/DDBJ whole genome shotgun (WGS) entry which is preliminary data.</text>
</comment>
<dbReference type="AlphaFoldDB" id="A0ABD2NQQ3"/>
<evidence type="ECO:0000313" key="2">
    <source>
        <dbReference type="Proteomes" id="UP001516400"/>
    </source>
</evidence>
<gene>
    <name evidence="1" type="ORF">HHI36_004282</name>
</gene>
<evidence type="ECO:0000313" key="1">
    <source>
        <dbReference type="EMBL" id="KAL3281058.1"/>
    </source>
</evidence>